<feature type="compositionally biased region" description="Basic and acidic residues" evidence="1">
    <location>
        <begin position="74"/>
        <end position="83"/>
    </location>
</feature>
<accession>W7J4B8</accession>
<reference evidence="2 3" key="1">
    <citation type="journal article" date="2014" name="Genome Announc.">
        <title>Draft Genome Sequence of the Antitrypanosomally Active Sponge-Associated Bacterium Actinokineospora sp. Strain EG49.</title>
        <authorList>
            <person name="Harjes J."/>
            <person name="Ryu T."/>
            <person name="Abdelmohsen U.R."/>
            <person name="Moitinho-Silva L."/>
            <person name="Horn H."/>
            <person name="Ravasi T."/>
            <person name="Hentschel U."/>
        </authorList>
    </citation>
    <scope>NUCLEOTIDE SEQUENCE [LARGE SCALE GENOMIC DNA]</scope>
    <source>
        <strain evidence="2 3">EG49</strain>
    </source>
</reference>
<gene>
    <name evidence="2" type="ORF">UO65_0860</name>
</gene>
<protein>
    <submittedName>
        <fullName evidence="2">Yolk protein 1</fullName>
    </submittedName>
</protein>
<dbReference type="AlphaFoldDB" id="W7J4B8"/>
<dbReference type="Proteomes" id="UP000019277">
    <property type="component" value="Unassembled WGS sequence"/>
</dbReference>
<evidence type="ECO:0000313" key="2">
    <source>
        <dbReference type="EMBL" id="EWC63836.1"/>
    </source>
</evidence>
<feature type="region of interest" description="Disordered" evidence="1">
    <location>
        <begin position="61"/>
        <end position="85"/>
    </location>
</feature>
<sequence length="299" mass="32070">MTMPDLNVEITAGLDRAGCGVDAWGTLAHTITEDEATAFGFGDREGIRVACGAGIGREPDRWFLRDPTTPRPGPGDRRHDNSHDTFGWQPVTVTLRSTGAEFLGVDAVPVIAHHVRWDNGGDRPARRSAGLSVAKSETVIRSQTLSGAFACTGTIGVSVDIEGERSFCFEAGWSDTAFRSRIARVGADAGSDVPAHSAETACLLTDSVTARFRVTYEANLSGVLLTVNDDWYGGHRHRGLDPRWVLWRAGLPATVTVQHDYAVGFHSGAEVDVAPGPFTPGHRPGRECFRGRGRLGHAA</sequence>
<evidence type="ECO:0000256" key="1">
    <source>
        <dbReference type="SAM" id="MobiDB-lite"/>
    </source>
</evidence>
<comment type="caution">
    <text evidence="2">The sequence shown here is derived from an EMBL/GenBank/DDBJ whole genome shotgun (WGS) entry which is preliminary data.</text>
</comment>
<keyword evidence="3" id="KW-1185">Reference proteome</keyword>
<name>W7J4B8_9PSEU</name>
<dbReference type="EMBL" id="AYXG01000032">
    <property type="protein sequence ID" value="EWC63836.1"/>
    <property type="molecule type" value="Genomic_DNA"/>
</dbReference>
<evidence type="ECO:0000313" key="3">
    <source>
        <dbReference type="Proteomes" id="UP000019277"/>
    </source>
</evidence>
<proteinExistence type="predicted"/>
<organism evidence="2 3">
    <name type="scientific">Actinokineospora spheciospongiae</name>
    <dbReference type="NCBI Taxonomy" id="909613"/>
    <lineage>
        <taxon>Bacteria</taxon>
        <taxon>Bacillati</taxon>
        <taxon>Actinomycetota</taxon>
        <taxon>Actinomycetes</taxon>
        <taxon>Pseudonocardiales</taxon>
        <taxon>Pseudonocardiaceae</taxon>
        <taxon>Actinokineospora</taxon>
    </lineage>
</organism>
<dbReference type="eggNOG" id="ENOG5030XNS">
    <property type="taxonomic scope" value="Bacteria"/>
</dbReference>
<dbReference type="CDD" id="cd20235">
    <property type="entry name" value="PFM_spherulin-2a-like"/>
    <property type="match status" value="1"/>
</dbReference>